<organism evidence="2">
    <name type="scientific">uncultured Phycisphaerae bacterium</name>
    <dbReference type="NCBI Taxonomy" id="904963"/>
    <lineage>
        <taxon>Bacteria</taxon>
        <taxon>Pseudomonadati</taxon>
        <taxon>Planctomycetota</taxon>
        <taxon>Phycisphaerae</taxon>
        <taxon>environmental samples</taxon>
    </lineage>
</organism>
<protein>
    <submittedName>
        <fullName evidence="2">Uncharacterized protein</fullName>
    </submittedName>
</protein>
<dbReference type="AlphaFoldDB" id="A0A6J4QSB5"/>
<sequence length="54" mass="5427">GGRLAGTHLLPRPAGGRSGQNRPADQDVDTVDGRHLQSAIGRPAAAAALQSGPM</sequence>
<evidence type="ECO:0000313" key="2">
    <source>
        <dbReference type="EMBL" id="CAA9445854.1"/>
    </source>
</evidence>
<proteinExistence type="predicted"/>
<gene>
    <name evidence="2" type="ORF">AVDCRST_MAG64-4543</name>
</gene>
<feature type="region of interest" description="Disordered" evidence="1">
    <location>
        <begin position="1"/>
        <end position="31"/>
    </location>
</feature>
<dbReference type="EMBL" id="CADCUQ010001069">
    <property type="protein sequence ID" value="CAA9445854.1"/>
    <property type="molecule type" value="Genomic_DNA"/>
</dbReference>
<feature type="non-terminal residue" evidence="2">
    <location>
        <position position="1"/>
    </location>
</feature>
<name>A0A6J4QSB5_9BACT</name>
<accession>A0A6J4QSB5</accession>
<reference evidence="2" key="1">
    <citation type="submission" date="2020-02" db="EMBL/GenBank/DDBJ databases">
        <authorList>
            <person name="Meier V. D."/>
        </authorList>
    </citation>
    <scope>NUCLEOTIDE SEQUENCE</scope>
    <source>
        <strain evidence="2">AVDCRST_MAG64</strain>
    </source>
</reference>
<feature type="non-terminal residue" evidence="2">
    <location>
        <position position="54"/>
    </location>
</feature>
<evidence type="ECO:0000256" key="1">
    <source>
        <dbReference type="SAM" id="MobiDB-lite"/>
    </source>
</evidence>